<feature type="domain" description="Helicase C-terminal" evidence="6">
    <location>
        <begin position="282"/>
        <end position="445"/>
    </location>
</feature>
<dbReference type="Proteomes" id="UP000288947">
    <property type="component" value="Chromosome"/>
</dbReference>
<evidence type="ECO:0000256" key="4">
    <source>
        <dbReference type="ARBA" id="ARBA00022840"/>
    </source>
</evidence>
<dbReference type="SMART" id="SM00490">
    <property type="entry name" value="HELICc"/>
    <property type="match status" value="1"/>
</dbReference>
<evidence type="ECO:0000313" key="7">
    <source>
        <dbReference type="EMBL" id="QAV34027.1"/>
    </source>
</evidence>
<gene>
    <name evidence="7" type="ORF">CBS1_10195</name>
</gene>
<keyword evidence="8" id="KW-1185">Reference proteome</keyword>
<dbReference type="PROSITE" id="PS51194">
    <property type="entry name" value="HELICASE_CTER"/>
    <property type="match status" value="1"/>
</dbReference>
<evidence type="ECO:0000256" key="2">
    <source>
        <dbReference type="ARBA" id="ARBA00022801"/>
    </source>
</evidence>
<dbReference type="Pfam" id="PF04851">
    <property type="entry name" value="ResIII"/>
    <property type="match status" value="1"/>
</dbReference>
<protein>
    <recommendedName>
        <fullName evidence="9">Superfamily II DNA or RNA helicase</fullName>
    </recommendedName>
</protein>
<dbReference type="Pfam" id="PF00271">
    <property type="entry name" value="Helicase_C"/>
    <property type="match status" value="1"/>
</dbReference>
<dbReference type="InterPro" id="IPR014001">
    <property type="entry name" value="Helicase_ATP-bd"/>
</dbReference>
<dbReference type="AlphaFoldDB" id="A0AAE5XD31"/>
<dbReference type="InterPro" id="IPR050615">
    <property type="entry name" value="ATP-dep_DNA_Helicase"/>
</dbReference>
<keyword evidence="4" id="KW-0067">ATP-binding</keyword>
<reference evidence="7 8" key="1">
    <citation type="submission" date="2018-01" db="EMBL/GenBank/DDBJ databases">
        <title>The whole genome sequencing and assembly of Fervidobacterium changbaicum CBS-1 strain.</title>
        <authorList>
            <person name="Kim J.-Y."/>
            <person name="Park M.-K."/>
            <person name="Yi H."/>
            <person name="Bahn Y.-S."/>
            <person name="Kim J.F."/>
            <person name="Lee D.-W."/>
        </authorList>
    </citation>
    <scope>NUCLEOTIDE SEQUENCE [LARGE SCALE GENOMIC DNA]</scope>
    <source>
        <strain evidence="7 8">CBS-1</strain>
    </source>
</reference>
<evidence type="ECO:0000259" key="6">
    <source>
        <dbReference type="PROSITE" id="PS51194"/>
    </source>
</evidence>
<keyword evidence="1" id="KW-0547">Nucleotide-binding</keyword>
<dbReference type="GO" id="GO:0003677">
    <property type="term" value="F:DNA binding"/>
    <property type="evidence" value="ECO:0007669"/>
    <property type="project" value="InterPro"/>
</dbReference>
<dbReference type="PANTHER" id="PTHR11274:SF0">
    <property type="entry name" value="GENERAL TRANSCRIPTION AND DNA REPAIR FACTOR IIH HELICASE SUBUNIT XPB"/>
    <property type="match status" value="1"/>
</dbReference>
<dbReference type="GO" id="GO:0016787">
    <property type="term" value="F:hydrolase activity"/>
    <property type="evidence" value="ECO:0007669"/>
    <property type="project" value="UniProtKB-KW"/>
</dbReference>
<evidence type="ECO:0000259" key="5">
    <source>
        <dbReference type="PROSITE" id="PS51192"/>
    </source>
</evidence>
<evidence type="ECO:0000256" key="1">
    <source>
        <dbReference type="ARBA" id="ARBA00022741"/>
    </source>
</evidence>
<dbReference type="GO" id="GO:0005524">
    <property type="term" value="F:ATP binding"/>
    <property type="evidence" value="ECO:0007669"/>
    <property type="project" value="UniProtKB-KW"/>
</dbReference>
<dbReference type="Gene3D" id="3.40.50.300">
    <property type="entry name" value="P-loop containing nucleotide triphosphate hydrolases"/>
    <property type="match status" value="2"/>
</dbReference>
<keyword evidence="3" id="KW-0347">Helicase</keyword>
<feature type="domain" description="Helicase ATP-binding" evidence="5">
    <location>
        <begin position="16"/>
        <end position="191"/>
    </location>
</feature>
<dbReference type="InterPro" id="IPR006935">
    <property type="entry name" value="Helicase/UvrB_N"/>
</dbReference>
<dbReference type="PROSITE" id="PS51192">
    <property type="entry name" value="HELICASE_ATP_BIND_1"/>
    <property type="match status" value="1"/>
</dbReference>
<name>A0AAE5XD31_9BACT</name>
<dbReference type="GO" id="GO:0004386">
    <property type="term" value="F:helicase activity"/>
    <property type="evidence" value="ECO:0007669"/>
    <property type="project" value="UniProtKB-KW"/>
</dbReference>
<sequence length="453" mass="52198">MLGNITLHQHQIEAIDAWFANNCRGIISMATGTGKTFTAIGALERLIQDQQKHVIFISAPYAHLVNQWQSSIKKYGLHVDVVLECHSKAAKWHEKAENALRKLRIGIFKRLIFLSTHNTLVGEKVNQLISSLPSNSEINLTIVADEVHGIGSEMRRENLSDAFNYRLGLSATPKRMYDEIGNRFLRYFFGDVIYEFSLCKAVNNINPDTQRTYLTPYYYYPIPCYLTDDEMRKYRILTEKIVKRVRNLDNITYADLEDDPEIRKLLFQRSKILKTSSSKYSALKYILNEIKSNGNVERTIVFCDEKLIDRVMEILQDEGVIAQKFVQELSYAERKHILKLFESGLIEVLVGIKMLDEGVDVPGVDKAIILSSSTNPREYIQRLGRVLRISPAKDYAYVYDVIVLPKLTGFEDNRVYKRILEVEFSRVEIMAQCAENLYEAIQVVNNIERGYIV</sequence>
<proteinExistence type="predicted"/>
<evidence type="ECO:0000313" key="8">
    <source>
        <dbReference type="Proteomes" id="UP000288947"/>
    </source>
</evidence>
<dbReference type="SUPFAM" id="SSF52540">
    <property type="entry name" value="P-loop containing nucleoside triphosphate hydrolases"/>
    <property type="match status" value="1"/>
</dbReference>
<organism evidence="7 8">
    <name type="scientific">Fervidobacterium changbaicum</name>
    <dbReference type="NCBI Taxonomy" id="310769"/>
    <lineage>
        <taxon>Bacteria</taxon>
        <taxon>Thermotogati</taxon>
        <taxon>Thermotogota</taxon>
        <taxon>Thermotogae</taxon>
        <taxon>Thermotogales</taxon>
        <taxon>Fervidobacteriaceae</taxon>
        <taxon>Fervidobacterium</taxon>
    </lineage>
</organism>
<accession>A0AAE5XD31</accession>
<dbReference type="PANTHER" id="PTHR11274">
    <property type="entry name" value="RAD25/XP-B DNA REPAIR HELICASE"/>
    <property type="match status" value="1"/>
</dbReference>
<evidence type="ECO:0000256" key="3">
    <source>
        <dbReference type="ARBA" id="ARBA00022806"/>
    </source>
</evidence>
<dbReference type="EMBL" id="CP026721">
    <property type="protein sequence ID" value="QAV34027.1"/>
    <property type="molecule type" value="Genomic_DNA"/>
</dbReference>
<keyword evidence="2" id="KW-0378">Hydrolase</keyword>
<dbReference type="SMART" id="SM00487">
    <property type="entry name" value="DEXDc"/>
    <property type="match status" value="1"/>
</dbReference>
<dbReference type="InterPro" id="IPR001650">
    <property type="entry name" value="Helicase_C-like"/>
</dbReference>
<evidence type="ECO:0008006" key="9">
    <source>
        <dbReference type="Google" id="ProtNLM"/>
    </source>
</evidence>
<dbReference type="InterPro" id="IPR027417">
    <property type="entry name" value="P-loop_NTPase"/>
</dbReference>